<feature type="signal peptide" evidence="1">
    <location>
        <begin position="1"/>
        <end position="28"/>
    </location>
</feature>
<keyword evidence="1" id="KW-0732">Signal</keyword>
<organism evidence="2 3">
    <name type="scientific">Karstenula rhodostoma CBS 690.94</name>
    <dbReference type="NCBI Taxonomy" id="1392251"/>
    <lineage>
        <taxon>Eukaryota</taxon>
        <taxon>Fungi</taxon>
        <taxon>Dikarya</taxon>
        <taxon>Ascomycota</taxon>
        <taxon>Pezizomycotina</taxon>
        <taxon>Dothideomycetes</taxon>
        <taxon>Pleosporomycetidae</taxon>
        <taxon>Pleosporales</taxon>
        <taxon>Massarineae</taxon>
        <taxon>Didymosphaeriaceae</taxon>
        <taxon>Karstenula</taxon>
    </lineage>
</organism>
<dbReference type="Proteomes" id="UP000799764">
    <property type="component" value="Unassembled WGS sequence"/>
</dbReference>
<proteinExistence type="predicted"/>
<evidence type="ECO:0000313" key="2">
    <source>
        <dbReference type="EMBL" id="KAF2447256.1"/>
    </source>
</evidence>
<dbReference type="AlphaFoldDB" id="A0A9P4PN51"/>
<dbReference type="EMBL" id="MU001497">
    <property type="protein sequence ID" value="KAF2447256.1"/>
    <property type="molecule type" value="Genomic_DNA"/>
</dbReference>
<reference evidence="2" key="1">
    <citation type="journal article" date="2020" name="Stud. Mycol.">
        <title>101 Dothideomycetes genomes: a test case for predicting lifestyles and emergence of pathogens.</title>
        <authorList>
            <person name="Haridas S."/>
            <person name="Albert R."/>
            <person name="Binder M."/>
            <person name="Bloem J."/>
            <person name="Labutti K."/>
            <person name="Salamov A."/>
            <person name="Andreopoulos B."/>
            <person name="Baker S."/>
            <person name="Barry K."/>
            <person name="Bills G."/>
            <person name="Bluhm B."/>
            <person name="Cannon C."/>
            <person name="Castanera R."/>
            <person name="Culley D."/>
            <person name="Daum C."/>
            <person name="Ezra D."/>
            <person name="Gonzalez J."/>
            <person name="Henrissat B."/>
            <person name="Kuo A."/>
            <person name="Liang C."/>
            <person name="Lipzen A."/>
            <person name="Lutzoni F."/>
            <person name="Magnuson J."/>
            <person name="Mondo S."/>
            <person name="Nolan M."/>
            <person name="Ohm R."/>
            <person name="Pangilinan J."/>
            <person name="Park H.-J."/>
            <person name="Ramirez L."/>
            <person name="Alfaro M."/>
            <person name="Sun H."/>
            <person name="Tritt A."/>
            <person name="Yoshinaga Y."/>
            <person name="Zwiers L.-H."/>
            <person name="Turgeon B."/>
            <person name="Goodwin S."/>
            <person name="Spatafora J."/>
            <person name="Crous P."/>
            <person name="Grigoriev I."/>
        </authorList>
    </citation>
    <scope>NUCLEOTIDE SEQUENCE</scope>
    <source>
        <strain evidence="2">CBS 690.94</strain>
    </source>
</reference>
<gene>
    <name evidence="2" type="ORF">P171DRAFT_248533</name>
</gene>
<evidence type="ECO:0000313" key="3">
    <source>
        <dbReference type="Proteomes" id="UP000799764"/>
    </source>
</evidence>
<keyword evidence="3" id="KW-1185">Reference proteome</keyword>
<evidence type="ECO:0008006" key="4">
    <source>
        <dbReference type="Google" id="ProtNLM"/>
    </source>
</evidence>
<protein>
    <recommendedName>
        <fullName evidence="4">Secreted protein</fullName>
    </recommendedName>
</protein>
<accession>A0A9P4PN51</accession>
<name>A0A9P4PN51_9PLEO</name>
<evidence type="ECO:0000256" key="1">
    <source>
        <dbReference type="SAM" id="SignalP"/>
    </source>
</evidence>
<feature type="chain" id="PRO_5040181006" description="Secreted protein" evidence="1">
    <location>
        <begin position="29"/>
        <end position="80"/>
    </location>
</feature>
<comment type="caution">
    <text evidence="2">The sequence shown here is derived from an EMBL/GenBank/DDBJ whole genome shotgun (WGS) entry which is preliminary data.</text>
</comment>
<sequence length="80" mass="8654">MRGWLTILFCLRLTPLLLSPFGPVCVSARGGTLAADLSRSFGGVFFGRQMDGFQSSSYVGLGAVYGKLNDFLPCKVRCVM</sequence>